<evidence type="ECO:0008006" key="3">
    <source>
        <dbReference type="Google" id="ProtNLM"/>
    </source>
</evidence>
<proteinExistence type="predicted"/>
<reference evidence="1 2" key="1">
    <citation type="journal article" date="2016" name="Nat. Commun.">
        <title>Thousands of microbial genomes shed light on interconnected biogeochemical processes in an aquifer system.</title>
        <authorList>
            <person name="Anantharaman K."/>
            <person name="Brown C.T."/>
            <person name="Hug L.A."/>
            <person name="Sharon I."/>
            <person name="Castelle C.J."/>
            <person name="Probst A.J."/>
            <person name="Thomas B.C."/>
            <person name="Singh A."/>
            <person name="Wilkins M.J."/>
            <person name="Karaoz U."/>
            <person name="Brodie E.L."/>
            <person name="Williams K.H."/>
            <person name="Hubbard S.S."/>
            <person name="Banfield J.F."/>
        </authorList>
    </citation>
    <scope>NUCLEOTIDE SEQUENCE [LARGE SCALE GENOMIC DNA]</scope>
</reference>
<organism evidence="1 2">
    <name type="scientific">candidate division WWE3 bacterium RBG_13_37_7</name>
    <dbReference type="NCBI Taxonomy" id="1802609"/>
    <lineage>
        <taxon>Bacteria</taxon>
        <taxon>Katanobacteria</taxon>
    </lineage>
</organism>
<dbReference type="SUPFAM" id="SSF52540">
    <property type="entry name" value="P-loop containing nucleoside triphosphate hydrolases"/>
    <property type="match status" value="1"/>
</dbReference>
<protein>
    <recommendedName>
        <fullName evidence="3">DNA polymerase III subunit delta</fullName>
    </recommendedName>
</protein>
<dbReference type="InterPro" id="IPR027417">
    <property type="entry name" value="P-loop_NTPase"/>
</dbReference>
<accession>A0A1F4U107</accession>
<dbReference type="InterPro" id="IPR050238">
    <property type="entry name" value="DNA_Rep/Repair_Clamp_Loader"/>
</dbReference>
<dbReference type="Proteomes" id="UP000178270">
    <property type="component" value="Unassembled WGS sequence"/>
</dbReference>
<dbReference type="Pfam" id="PF13177">
    <property type="entry name" value="DNA_pol3_delta2"/>
    <property type="match status" value="1"/>
</dbReference>
<gene>
    <name evidence="1" type="ORF">A3K42_00705</name>
</gene>
<dbReference type="EMBL" id="MEUS01000027">
    <property type="protein sequence ID" value="OGC38510.1"/>
    <property type="molecule type" value="Genomic_DNA"/>
</dbReference>
<comment type="caution">
    <text evidence="1">The sequence shown here is derived from an EMBL/GenBank/DDBJ whole genome shotgun (WGS) entry which is preliminary data.</text>
</comment>
<dbReference type="AlphaFoldDB" id="A0A1F4U107"/>
<dbReference type="GO" id="GO:0006261">
    <property type="term" value="P:DNA-templated DNA replication"/>
    <property type="evidence" value="ECO:0007669"/>
    <property type="project" value="TreeGrafter"/>
</dbReference>
<evidence type="ECO:0000313" key="2">
    <source>
        <dbReference type="Proteomes" id="UP000178270"/>
    </source>
</evidence>
<name>A0A1F4U107_UNCKA</name>
<evidence type="ECO:0000313" key="1">
    <source>
        <dbReference type="EMBL" id="OGC38510.1"/>
    </source>
</evidence>
<dbReference type="PANTHER" id="PTHR11669:SF8">
    <property type="entry name" value="DNA POLYMERASE III SUBUNIT DELTA"/>
    <property type="match status" value="1"/>
</dbReference>
<dbReference type="Gene3D" id="3.40.50.300">
    <property type="entry name" value="P-loop containing nucleotide triphosphate hydrolases"/>
    <property type="match status" value="1"/>
</dbReference>
<dbReference type="PANTHER" id="PTHR11669">
    <property type="entry name" value="REPLICATION FACTOR C / DNA POLYMERASE III GAMMA-TAU SUBUNIT"/>
    <property type="match status" value="1"/>
</dbReference>
<sequence>MSGSLLIYGGNKESREEVLKNLLEKEIAQMGILMPTQLLEEKFVHPDLLTLNTSEEHKSIGIDDVREGISFLQKKPFTWKKKYLIILNAEKLTDEAQNALLKTLEEPPTYANIILLAKTEDTLLPTVVSRCTKRRVAFTSEKNPSEKQKLADVIKMTLGERLDWVGNTATEEKEDIIEMLEEWMIEEHSHLSETKNTQNLVNITKVKEDLENTNINMRLALETLLLSLKPVKV</sequence>